<organism evidence="1">
    <name type="scientific">Siphoviridae sp. ctCIv11</name>
    <dbReference type="NCBI Taxonomy" id="2827806"/>
    <lineage>
        <taxon>Viruses</taxon>
        <taxon>Duplodnaviria</taxon>
        <taxon>Heunggongvirae</taxon>
        <taxon>Uroviricota</taxon>
        <taxon>Caudoviricetes</taxon>
    </lineage>
</organism>
<evidence type="ECO:0000313" key="1">
    <source>
        <dbReference type="EMBL" id="DAF44939.1"/>
    </source>
</evidence>
<sequence length="92" mass="10396">MKMTVSDILTITGGNTSFYIQGTTEKDEIVQLAYGKVDDIKFPLVPYGKYEVQHISVDENYLYICIDDNINFAQINPELTDITCDGFTGYII</sequence>
<accession>A0A8S5S2A3</accession>
<dbReference type="EMBL" id="BK032513">
    <property type="protein sequence ID" value="DAF44939.1"/>
    <property type="molecule type" value="Genomic_DNA"/>
</dbReference>
<name>A0A8S5S2A3_9CAUD</name>
<reference evidence="1" key="1">
    <citation type="journal article" date="2021" name="Proc. Natl. Acad. Sci. U.S.A.">
        <title>A Catalog of Tens of Thousands of Viruses from Human Metagenomes Reveals Hidden Associations with Chronic Diseases.</title>
        <authorList>
            <person name="Tisza M.J."/>
            <person name="Buck C.B."/>
        </authorList>
    </citation>
    <scope>NUCLEOTIDE SEQUENCE</scope>
    <source>
        <strain evidence="1">CtCIv11</strain>
    </source>
</reference>
<proteinExistence type="predicted"/>
<protein>
    <submittedName>
        <fullName evidence="1">Uncharacterized protein</fullName>
    </submittedName>
</protein>